<dbReference type="InterPro" id="IPR011078">
    <property type="entry name" value="PyrdxlP_homeostasis"/>
</dbReference>
<feature type="domain" description="Alanine racemase N-terminal" evidence="5">
    <location>
        <begin position="8"/>
        <end position="231"/>
    </location>
</feature>
<organism evidence="6 7">
    <name type="scientific">Fodinibius halophilus</name>
    <dbReference type="NCBI Taxonomy" id="1736908"/>
    <lineage>
        <taxon>Bacteria</taxon>
        <taxon>Pseudomonadati</taxon>
        <taxon>Balneolota</taxon>
        <taxon>Balneolia</taxon>
        <taxon>Balneolales</taxon>
        <taxon>Balneolaceae</taxon>
        <taxon>Fodinibius</taxon>
    </lineage>
</organism>
<dbReference type="PANTHER" id="PTHR10146:SF14">
    <property type="entry name" value="PYRIDOXAL PHOSPHATE HOMEOSTASIS PROTEIN"/>
    <property type="match status" value="1"/>
</dbReference>
<evidence type="ECO:0000256" key="3">
    <source>
        <dbReference type="PIRSR" id="PIRSR004848-1"/>
    </source>
</evidence>
<dbReference type="Proteomes" id="UP000479132">
    <property type="component" value="Unassembled WGS sequence"/>
</dbReference>
<dbReference type="InterPro" id="IPR001608">
    <property type="entry name" value="Ala_racemase_N"/>
</dbReference>
<dbReference type="PROSITE" id="PS01211">
    <property type="entry name" value="UPF0001"/>
    <property type="match status" value="1"/>
</dbReference>
<evidence type="ECO:0000259" key="5">
    <source>
        <dbReference type="Pfam" id="PF01168"/>
    </source>
</evidence>
<dbReference type="HAMAP" id="MF_02087">
    <property type="entry name" value="PLP_homeostasis"/>
    <property type="match status" value="1"/>
</dbReference>
<dbReference type="PIRSF" id="PIRSF004848">
    <property type="entry name" value="YBL036c_PLPDEIII"/>
    <property type="match status" value="1"/>
</dbReference>
<dbReference type="RefSeq" id="WP_165268690.1">
    <property type="nucleotide sequence ID" value="NZ_JAALLS010000011.1"/>
</dbReference>
<name>A0A6M1TJA3_9BACT</name>
<keyword evidence="1 2" id="KW-0663">Pyridoxal phosphate</keyword>
<comment type="caution">
    <text evidence="6">The sequence shown here is derived from an EMBL/GenBank/DDBJ whole genome shotgun (WGS) entry which is preliminary data.</text>
</comment>
<dbReference type="GO" id="GO:0030170">
    <property type="term" value="F:pyridoxal phosphate binding"/>
    <property type="evidence" value="ECO:0007669"/>
    <property type="project" value="UniProtKB-UniRule"/>
</dbReference>
<comment type="similarity">
    <text evidence="2 4">Belongs to the pyridoxal phosphate-binding protein YggS/PROSC family.</text>
</comment>
<gene>
    <name evidence="6" type="ORF">G3569_10055</name>
</gene>
<dbReference type="Pfam" id="PF01168">
    <property type="entry name" value="Ala_racemase_N"/>
    <property type="match status" value="1"/>
</dbReference>
<dbReference type="PANTHER" id="PTHR10146">
    <property type="entry name" value="PROLINE SYNTHETASE CO-TRANSCRIBED BACTERIAL HOMOLOG PROTEIN"/>
    <property type="match status" value="1"/>
</dbReference>
<sequence length="251" mass="28567">MPDSISQNLKRIRKRISQACKRAGRNPESVQIILATKTVNPARILKAKEYGYNIAGENRVQEAEEKIEKMGSRAEELTWHFIGHLQSNKVNKVVRFASMIQSIDRMKIVRKLNRRLTKVDKTMDTLIQVNTSGEDSKYGVAPNEAIDFVKKASEYDRLNIQGLMTIGLFSDNWPKVRAGFRQLRNLRNTIAAEQINNVSMQHLSMGMTNDFELAIEEGATMIRLGRAVFGERGTPDSYYWPGIDMPAFKSE</sequence>
<evidence type="ECO:0000313" key="7">
    <source>
        <dbReference type="Proteomes" id="UP000479132"/>
    </source>
</evidence>
<accession>A0A6M1TJA3</accession>
<protein>
    <recommendedName>
        <fullName evidence="2">Pyridoxal phosphate homeostasis protein</fullName>
        <shortName evidence="2">PLP homeostasis protein</shortName>
    </recommendedName>
</protein>
<evidence type="ECO:0000256" key="4">
    <source>
        <dbReference type="RuleBase" id="RU004514"/>
    </source>
</evidence>
<dbReference type="AlphaFoldDB" id="A0A6M1TJA3"/>
<evidence type="ECO:0000313" key="6">
    <source>
        <dbReference type="EMBL" id="NGP88700.1"/>
    </source>
</evidence>
<proteinExistence type="inferred from homology"/>
<evidence type="ECO:0000256" key="2">
    <source>
        <dbReference type="HAMAP-Rule" id="MF_02087"/>
    </source>
</evidence>
<dbReference type="EMBL" id="JAALLS010000011">
    <property type="protein sequence ID" value="NGP88700.1"/>
    <property type="molecule type" value="Genomic_DNA"/>
</dbReference>
<dbReference type="FunFam" id="3.20.20.10:FF:000018">
    <property type="entry name" value="Pyridoxal phosphate homeostasis protein"/>
    <property type="match status" value="1"/>
</dbReference>
<comment type="function">
    <text evidence="2">Pyridoxal 5'-phosphate (PLP)-binding protein, which is involved in PLP homeostasis.</text>
</comment>
<evidence type="ECO:0000256" key="1">
    <source>
        <dbReference type="ARBA" id="ARBA00022898"/>
    </source>
</evidence>
<dbReference type="SUPFAM" id="SSF51419">
    <property type="entry name" value="PLP-binding barrel"/>
    <property type="match status" value="1"/>
</dbReference>
<dbReference type="NCBIfam" id="TIGR00044">
    <property type="entry name" value="YggS family pyridoxal phosphate-dependent enzyme"/>
    <property type="match status" value="1"/>
</dbReference>
<feature type="modified residue" description="N6-(pyridoxal phosphate)lysine" evidence="2 3">
    <location>
        <position position="37"/>
    </location>
</feature>
<dbReference type="CDD" id="cd00635">
    <property type="entry name" value="PLPDE_III_YBL036c_like"/>
    <property type="match status" value="1"/>
</dbReference>
<dbReference type="InterPro" id="IPR029066">
    <property type="entry name" value="PLP-binding_barrel"/>
</dbReference>
<reference evidence="6 7" key="1">
    <citation type="submission" date="2020-02" db="EMBL/GenBank/DDBJ databases">
        <title>Aliifodinibius halophilus 2W32, complete genome.</title>
        <authorList>
            <person name="Li Y."/>
            <person name="Wu S."/>
        </authorList>
    </citation>
    <scope>NUCLEOTIDE SEQUENCE [LARGE SCALE GENOMIC DNA]</scope>
    <source>
        <strain evidence="6 7">2W32</strain>
    </source>
</reference>
<dbReference type="Gene3D" id="3.20.20.10">
    <property type="entry name" value="Alanine racemase"/>
    <property type="match status" value="1"/>
</dbReference>
<comment type="cofactor">
    <cofactor evidence="3">
        <name>pyridoxal 5'-phosphate</name>
        <dbReference type="ChEBI" id="CHEBI:597326"/>
    </cofactor>
</comment>
<keyword evidence="7" id="KW-1185">Reference proteome</keyword>